<geneLocation type="plasmid" evidence="9 10">
    <name>unnamed3</name>
</geneLocation>
<dbReference type="InterPro" id="IPR039418">
    <property type="entry name" value="LexA-like"/>
</dbReference>
<keyword evidence="3 7" id="KW-0378">Hydrolase</keyword>
<dbReference type="InterPro" id="IPR050077">
    <property type="entry name" value="LexA_repressor"/>
</dbReference>
<keyword evidence="4 7" id="KW-0068">Autocatalytic cleavage</keyword>
<keyword evidence="10" id="KW-1185">Reference proteome</keyword>
<dbReference type="SUPFAM" id="SSF51306">
    <property type="entry name" value="LexA/Signal peptidase"/>
    <property type="match status" value="1"/>
</dbReference>
<dbReference type="Proteomes" id="UP000239197">
    <property type="component" value="Plasmid unnamed3"/>
</dbReference>
<reference evidence="10" key="1">
    <citation type="submission" date="2017-01" db="EMBL/GenBank/DDBJ databases">
        <title>Genome sequence of Rouxiella sp. ERMR1:05.</title>
        <authorList>
            <person name="Kumar R."/>
            <person name="Singh D."/>
            <person name="Kumar S."/>
        </authorList>
    </citation>
    <scope>NUCLEOTIDE SEQUENCE [LARGE SCALE GENOMIC DNA]</scope>
    <source>
        <strain evidence="10">ERMR1:05</strain>
        <plasmid evidence="10">unnamed3</plasmid>
    </source>
</reference>
<dbReference type="GO" id="GO:0003677">
    <property type="term" value="F:DNA binding"/>
    <property type="evidence" value="ECO:0007669"/>
    <property type="project" value="InterPro"/>
</dbReference>
<dbReference type="OrthoDB" id="9787787at2"/>
<keyword evidence="5" id="KW-0234">DNA repair</keyword>
<dbReference type="EMBL" id="CP019065">
    <property type="protein sequence ID" value="AVF38175.1"/>
    <property type="molecule type" value="Genomic_DNA"/>
</dbReference>
<dbReference type="Pfam" id="PF00717">
    <property type="entry name" value="Peptidase_S24"/>
    <property type="match status" value="1"/>
</dbReference>
<dbReference type="AlphaFoldDB" id="A0A2L1UZ23"/>
<evidence type="ECO:0000256" key="5">
    <source>
        <dbReference type="ARBA" id="ARBA00023204"/>
    </source>
</evidence>
<keyword evidence="2" id="KW-0227">DNA damage</keyword>
<dbReference type="InterPro" id="IPR036286">
    <property type="entry name" value="LexA/Signal_pep-like_sf"/>
</dbReference>
<dbReference type="InterPro" id="IPR006197">
    <property type="entry name" value="Peptidase_S24_LexA"/>
</dbReference>
<dbReference type="Gene3D" id="2.10.109.10">
    <property type="entry name" value="Umud Fragment, subunit A"/>
    <property type="match status" value="1"/>
</dbReference>
<evidence type="ECO:0000256" key="2">
    <source>
        <dbReference type="ARBA" id="ARBA00022763"/>
    </source>
</evidence>
<sequence>MKIFTVSNEIPSKIPLFLDSCPCGFPSPAADFVEQELDLTQYCIKHPSASYYIRAEGESMILAGISSGDLLVVDRAETARHGDVVVAAIDGEFTVKRLCTHPRLALEAMNPDYATMFVNPDSLEIFGVVTYIIHSTRG</sequence>
<keyword evidence="9" id="KW-0614">Plasmid</keyword>
<dbReference type="GO" id="GO:0009432">
    <property type="term" value="P:SOS response"/>
    <property type="evidence" value="ECO:0007669"/>
    <property type="project" value="UniProtKB-KW"/>
</dbReference>
<comment type="similarity">
    <text evidence="1 7">Belongs to the peptidase S24 family.</text>
</comment>
<gene>
    <name evidence="9" type="ORF">BV494_25175</name>
</gene>
<dbReference type="GO" id="GO:0016787">
    <property type="term" value="F:hydrolase activity"/>
    <property type="evidence" value="ECO:0007669"/>
    <property type="project" value="UniProtKB-KW"/>
</dbReference>
<dbReference type="PANTHER" id="PTHR33516:SF2">
    <property type="entry name" value="LEXA REPRESSOR-RELATED"/>
    <property type="match status" value="1"/>
</dbReference>
<organism evidence="9 10">
    <name type="scientific">Rahnella sikkimica</name>
    <dbReference type="NCBI Taxonomy" id="1805933"/>
    <lineage>
        <taxon>Bacteria</taxon>
        <taxon>Pseudomonadati</taxon>
        <taxon>Pseudomonadota</taxon>
        <taxon>Gammaproteobacteria</taxon>
        <taxon>Enterobacterales</taxon>
        <taxon>Yersiniaceae</taxon>
        <taxon>Rahnella</taxon>
    </lineage>
</organism>
<protein>
    <recommendedName>
        <fullName evidence="8">Peptidase S24/S26A/S26B/S26C domain-containing protein</fullName>
    </recommendedName>
</protein>
<evidence type="ECO:0000259" key="8">
    <source>
        <dbReference type="Pfam" id="PF00717"/>
    </source>
</evidence>
<evidence type="ECO:0000256" key="1">
    <source>
        <dbReference type="ARBA" id="ARBA00007484"/>
    </source>
</evidence>
<evidence type="ECO:0000256" key="3">
    <source>
        <dbReference type="ARBA" id="ARBA00022801"/>
    </source>
</evidence>
<dbReference type="RefSeq" id="WP_104925492.1">
    <property type="nucleotide sequence ID" value="NZ_CP019065.1"/>
</dbReference>
<dbReference type="CDD" id="cd06529">
    <property type="entry name" value="S24_LexA-like"/>
    <property type="match status" value="1"/>
</dbReference>
<dbReference type="PRINTS" id="PR00726">
    <property type="entry name" value="LEXASERPTASE"/>
</dbReference>
<name>A0A2L1UZ23_9GAMM</name>
<accession>A0A2L1UZ23</accession>
<dbReference type="NCBIfam" id="NF007621">
    <property type="entry name" value="PRK10276.1"/>
    <property type="match status" value="1"/>
</dbReference>
<dbReference type="GO" id="GO:0006355">
    <property type="term" value="P:regulation of DNA-templated transcription"/>
    <property type="evidence" value="ECO:0007669"/>
    <property type="project" value="InterPro"/>
</dbReference>
<evidence type="ECO:0000313" key="9">
    <source>
        <dbReference type="EMBL" id="AVF38175.1"/>
    </source>
</evidence>
<proteinExistence type="inferred from homology"/>
<keyword evidence="6" id="KW-0742">SOS response</keyword>
<evidence type="ECO:0000256" key="7">
    <source>
        <dbReference type="RuleBase" id="RU003991"/>
    </source>
</evidence>
<dbReference type="KEGG" id="rox:BV494_25175"/>
<feature type="domain" description="Peptidase S24/S26A/S26B/S26C" evidence="8">
    <location>
        <begin position="16"/>
        <end position="129"/>
    </location>
</feature>
<dbReference type="InterPro" id="IPR015927">
    <property type="entry name" value="Peptidase_S24_S26A/B/C"/>
</dbReference>
<evidence type="ECO:0000256" key="6">
    <source>
        <dbReference type="ARBA" id="ARBA00023236"/>
    </source>
</evidence>
<evidence type="ECO:0000256" key="4">
    <source>
        <dbReference type="ARBA" id="ARBA00022813"/>
    </source>
</evidence>
<dbReference type="PANTHER" id="PTHR33516">
    <property type="entry name" value="LEXA REPRESSOR"/>
    <property type="match status" value="1"/>
</dbReference>
<dbReference type="GO" id="GO:0006281">
    <property type="term" value="P:DNA repair"/>
    <property type="evidence" value="ECO:0007669"/>
    <property type="project" value="UniProtKB-KW"/>
</dbReference>
<evidence type="ECO:0000313" key="10">
    <source>
        <dbReference type="Proteomes" id="UP000239197"/>
    </source>
</evidence>